<gene>
    <name evidence="2" type="ORF">FV139_12705</name>
</gene>
<reference evidence="2 3" key="1">
    <citation type="submission" date="2019-08" db="EMBL/GenBank/DDBJ databases">
        <title>Parahaliea maris sp. nov., isolated from the surface seawater.</title>
        <authorList>
            <person name="Liu Y."/>
        </authorList>
    </citation>
    <scope>NUCLEOTIDE SEQUENCE [LARGE SCALE GENOMIC DNA]</scope>
    <source>
        <strain evidence="2 3">HSLHS9</strain>
    </source>
</reference>
<organism evidence="2 3">
    <name type="scientific">Parahaliea maris</name>
    <dbReference type="NCBI Taxonomy" id="2716870"/>
    <lineage>
        <taxon>Bacteria</taxon>
        <taxon>Pseudomonadati</taxon>
        <taxon>Pseudomonadota</taxon>
        <taxon>Gammaproteobacteria</taxon>
        <taxon>Cellvibrionales</taxon>
        <taxon>Halieaceae</taxon>
        <taxon>Parahaliea</taxon>
    </lineage>
</organism>
<dbReference type="Proteomes" id="UP000321039">
    <property type="component" value="Unassembled WGS sequence"/>
</dbReference>
<evidence type="ECO:0000256" key="1">
    <source>
        <dbReference type="SAM" id="MobiDB-lite"/>
    </source>
</evidence>
<sequence>MQRDSADNKLSFSADDLVLFRKSPFASWMERLTLENPRHGIPPDADAPDPVIPARPQNAFAATLRANSRRFVQIEWEASPRQRATATLDAMRRGVDFIVDGQLAVGPLNDSVNLLMRTSGFSELGDYLYLPCDTAGQYGAEAAFRLCFLADLLHSLQGQLPPQLIEIRRGEELNALETERHIHFYRAVKQRFMLAQRNFRKHRMPNPAESAECGRWYACANEVLRQRLHLRQQREEEAPASSAPVPEAVPAQAVEQVAVAVNQSPDMDRDRAAAGIAAELAGTLAEQARRLDVSPPAVARHDDDAPPARLQPLSFIAAEIPDAFTDGQPDEPPENQPDAQPGQPEVPKVALVDADLEAPEVLRRPAPGPTLDTSEPETGRDTPPRPARSHLVDPDIPTPHPLDTPGFNVTAYRRQPVGGEEPVED</sequence>
<keyword evidence="3" id="KW-1185">Reference proteome</keyword>
<proteinExistence type="predicted"/>
<protein>
    <submittedName>
        <fullName evidence="2">Uncharacterized protein</fullName>
    </submittedName>
</protein>
<dbReference type="RefSeq" id="WP_148068827.1">
    <property type="nucleotide sequence ID" value="NZ_VRZA01000004.1"/>
</dbReference>
<name>A0A5C8ZYL5_9GAMM</name>
<evidence type="ECO:0000313" key="2">
    <source>
        <dbReference type="EMBL" id="TXS92824.1"/>
    </source>
</evidence>
<dbReference type="EMBL" id="VRZA01000004">
    <property type="protein sequence ID" value="TXS92824.1"/>
    <property type="molecule type" value="Genomic_DNA"/>
</dbReference>
<comment type="caution">
    <text evidence="2">The sequence shown here is derived from an EMBL/GenBank/DDBJ whole genome shotgun (WGS) entry which is preliminary data.</text>
</comment>
<dbReference type="AlphaFoldDB" id="A0A5C8ZYL5"/>
<feature type="region of interest" description="Disordered" evidence="1">
    <location>
        <begin position="323"/>
        <end position="425"/>
    </location>
</feature>
<accession>A0A5C8ZYL5</accession>
<evidence type="ECO:0000313" key="3">
    <source>
        <dbReference type="Proteomes" id="UP000321039"/>
    </source>
</evidence>